<proteinExistence type="predicted"/>
<keyword evidence="4 5" id="KW-0472">Membrane</keyword>
<dbReference type="AlphaFoldDB" id="A0A9X4JWQ6"/>
<keyword evidence="3 5" id="KW-1133">Transmembrane helix</keyword>
<dbReference type="InterPro" id="IPR010652">
    <property type="entry name" value="DUF1232"/>
</dbReference>
<evidence type="ECO:0000313" key="7">
    <source>
        <dbReference type="EMBL" id="MDF9409942.1"/>
    </source>
</evidence>
<feature type="transmembrane region" description="Helical" evidence="5">
    <location>
        <begin position="33"/>
        <end position="53"/>
    </location>
</feature>
<dbReference type="GO" id="GO:0012505">
    <property type="term" value="C:endomembrane system"/>
    <property type="evidence" value="ECO:0007669"/>
    <property type="project" value="UniProtKB-SubCell"/>
</dbReference>
<comment type="subcellular location">
    <subcellularLocation>
        <location evidence="1">Endomembrane system</location>
        <topology evidence="1">Multi-pass membrane protein</topology>
    </subcellularLocation>
</comment>
<feature type="transmembrane region" description="Helical" evidence="5">
    <location>
        <begin position="98"/>
        <end position="117"/>
    </location>
</feature>
<dbReference type="EMBL" id="JAKOAV010000053">
    <property type="protein sequence ID" value="MDF9409942.1"/>
    <property type="molecule type" value="Genomic_DNA"/>
</dbReference>
<sequence>MKSLWHWIKRLKSDIFILYYASKDPRVPWQAKALVMLLAAYIISPIDLLPDFIFPGLGYVDDMVLIPFVAEFILNMIPKPVVSEANLKAMHLSRKAKNWTGAVLVFAVILLALVFAYKYL</sequence>
<evidence type="ECO:0000259" key="6">
    <source>
        <dbReference type="Pfam" id="PF06803"/>
    </source>
</evidence>
<evidence type="ECO:0000256" key="3">
    <source>
        <dbReference type="ARBA" id="ARBA00022989"/>
    </source>
</evidence>
<protein>
    <submittedName>
        <fullName evidence="7">DUF1232 domain-containing protein</fullName>
    </submittedName>
</protein>
<evidence type="ECO:0000256" key="1">
    <source>
        <dbReference type="ARBA" id="ARBA00004127"/>
    </source>
</evidence>
<feature type="domain" description="DUF1232" evidence="6">
    <location>
        <begin position="31"/>
        <end position="68"/>
    </location>
</feature>
<evidence type="ECO:0000313" key="8">
    <source>
        <dbReference type="Proteomes" id="UP001154312"/>
    </source>
</evidence>
<keyword evidence="2 5" id="KW-0812">Transmembrane</keyword>
<dbReference type="RefSeq" id="WP_277445470.1">
    <property type="nucleotide sequence ID" value="NZ_JAKOAV010000053.1"/>
</dbReference>
<keyword evidence="8" id="KW-1185">Reference proteome</keyword>
<gene>
    <name evidence="7" type="ORF">L7E55_16590</name>
</gene>
<dbReference type="Pfam" id="PF06803">
    <property type="entry name" value="DUF1232"/>
    <property type="match status" value="1"/>
</dbReference>
<accession>A0A9X4JWQ6</accession>
<evidence type="ECO:0000256" key="4">
    <source>
        <dbReference type="ARBA" id="ARBA00023136"/>
    </source>
</evidence>
<evidence type="ECO:0000256" key="5">
    <source>
        <dbReference type="SAM" id="Phobius"/>
    </source>
</evidence>
<comment type="caution">
    <text evidence="7">The sequence shown here is derived from an EMBL/GenBank/DDBJ whole genome shotgun (WGS) entry which is preliminary data.</text>
</comment>
<reference evidence="7" key="1">
    <citation type="submission" date="2022-02" db="EMBL/GenBank/DDBJ databases">
        <authorList>
            <person name="Leng L."/>
        </authorList>
    </citation>
    <scope>NUCLEOTIDE SEQUENCE</scope>
    <source>
        <strain evidence="7">JI</strain>
    </source>
</reference>
<name>A0A9X4JWQ6_9FIRM</name>
<dbReference type="Proteomes" id="UP001154312">
    <property type="component" value="Unassembled WGS sequence"/>
</dbReference>
<evidence type="ECO:0000256" key="2">
    <source>
        <dbReference type="ARBA" id="ARBA00022692"/>
    </source>
</evidence>
<organism evidence="7 8">
    <name type="scientific">Pelotomaculum isophthalicicum JI</name>
    <dbReference type="NCBI Taxonomy" id="947010"/>
    <lineage>
        <taxon>Bacteria</taxon>
        <taxon>Bacillati</taxon>
        <taxon>Bacillota</taxon>
        <taxon>Clostridia</taxon>
        <taxon>Eubacteriales</taxon>
        <taxon>Desulfotomaculaceae</taxon>
        <taxon>Pelotomaculum</taxon>
    </lineage>
</organism>